<reference evidence="1 2" key="1">
    <citation type="submission" date="2021-01" db="EMBL/GenBank/DDBJ databases">
        <title>Belnapia mucosa sp. nov. and Belnapia arida sp. nov., isolated from the Tabernas Desert (Almeria, Spain).</title>
        <authorList>
            <person name="Molina-Menor E."/>
            <person name="Vidal-Verdu A."/>
            <person name="Calonge A."/>
            <person name="Satari L."/>
            <person name="Pereto J."/>
            <person name="Porcar M."/>
        </authorList>
    </citation>
    <scope>NUCLEOTIDE SEQUENCE [LARGE SCALE GENOMIC DNA]</scope>
    <source>
        <strain evidence="1 2">T18</strain>
    </source>
</reference>
<accession>A0ABS1UCG0</accession>
<keyword evidence="2" id="KW-1185">Reference proteome</keyword>
<gene>
    <name evidence="1" type="ORF">JMJ56_30820</name>
</gene>
<dbReference type="RefSeq" id="WP_202835597.1">
    <property type="nucleotide sequence ID" value="NZ_JAETWB010000063.1"/>
</dbReference>
<comment type="caution">
    <text evidence="1">The sequence shown here is derived from an EMBL/GenBank/DDBJ whole genome shotgun (WGS) entry which is preliminary data.</text>
</comment>
<dbReference type="SUPFAM" id="SSF55331">
    <property type="entry name" value="Tautomerase/MIF"/>
    <property type="match status" value="1"/>
</dbReference>
<dbReference type="InterPro" id="IPR014347">
    <property type="entry name" value="Tautomerase/MIF_sf"/>
</dbReference>
<proteinExistence type="predicted"/>
<name>A0ABS1UCG0_9PROT</name>
<dbReference type="Proteomes" id="UP000660885">
    <property type="component" value="Unassembled WGS sequence"/>
</dbReference>
<protein>
    <submittedName>
        <fullName evidence="1">Tautomerase family protein</fullName>
    </submittedName>
</protein>
<sequence>MPILNLVVSTHTDPGRSTHIATRLSALTAEHARKDPLVAKIAVHDVAPEHWFAGDRSLSESDEASFWLHIKVADSTNTNAHMADYVRALSGEMSALLSAPLHDESYILMHKAPGAAYGFDGVTQEHRFIAGRLQETAHA</sequence>
<evidence type="ECO:0000313" key="2">
    <source>
        <dbReference type="Proteomes" id="UP000660885"/>
    </source>
</evidence>
<dbReference type="EMBL" id="JAETWB010000063">
    <property type="protein sequence ID" value="MBL6082366.1"/>
    <property type="molecule type" value="Genomic_DNA"/>
</dbReference>
<evidence type="ECO:0000313" key="1">
    <source>
        <dbReference type="EMBL" id="MBL6082366.1"/>
    </source>
</evidence>
<organism evidence="1 2">
    <name type="scientific">Belnapia arida</name>
    <dbReference type="NCBI Taxonomy" id="2804533"/>
    <lineage>
        <taxon>Bacteria</taxon>
        <taxon>Pseudomonadati</taxon>
        <taxon>Pseudomonadota</taxon>
        <taxon>Alphaproteobacteria</taxon>
        <taxon>Acetobacterales</taxon>
        <taxon>Roseomonadaceae</taxon>
        <taxon>Belnapia</taxon>
    </lineage>
</organism>